<evidence type="ECO:0000313" key="3">
    <source>
        <dbReference type="EMBL" id="EAU81096.2"/>
    </source>
</evidence>
<feature type="region of interest" description="Disordered" evidence="1">
    <location>
        <begin position="112"/>
        <end position="217"/>
    </location>
</feature>
<feature type="compositionally biased region" description="Basic and acidic residues" evidence="1">
    <location>
        <begin position="375"/>
        <end position="387"/>
    </location>
</feature>
<feature type="compositionally biased region" description="Low complexity" evidence="1">
    <location>
        <begin position="353"/>
        <end position="369"/>
    </location>
</feature>
<feature type="compositionally biased region" description="Basic and acidic residues" evidence="1">
    <location>
        <begin position="304"/>
        <end position="317"/>
    </location>
</feature>
<proteinExistence type="predicted"/>
<keyword evidence="2" id="KW-1133">Transmembrane helix</keyword>
<comment type="caution">
    <text evidence="3">The sequence shown here is derived from an EMBL/GenBank/DDBJ whole genome shotgun (WGS) entry which is preliminary data.</text>
</comment>
<evidence type="ECO:0000256" key="1">
    <source>
        <dbReference type="SAM" id="MobiDB-lite"/>
    </source>
</evidence>
<protein>
    <submittedName>
        <fullName evidence="3">Uncharacterized protein</fullName>
    </submittedName>
</protein>
<dbReference type="GeneID" id="6017337"/>
<feature type="region of interest" description="Disordered" evidence="1">
    <location>
        <begin position="285"/>
        <end position="446"/>
    </location>
</feature>
<dbReference type="VEuPathDB" id="FungiDB:CC1G_09738"/>
<dbReference type="KEGG" id="cci:CC1G_09738"/>
<dbReference type="RefSeq" id="XP_001840687.2">
    <property type="nucleotide sequence ID" value="XM_001840635.2"/>
</dbReference>
<evidence type="ECO:0000313" key="4">
    <source>
        <dbReference type="Proteomes" id="UP000001861"/>
    </source>
</evidence>
<keyword evidence="4" id="KW-1185">Reference proteome</keyword>
<feature type="compositionally biased region" description="Basic and acidic residues" evidence="1">
    <location>
        <begin position="154"/>
        <end position="168"/>
    </location>
</feature>
<dbReference type="Proteomes" id="UP000001861">
    <property type="component" value="Unassembled WGS sequence"/>
</dbReference>
<organism evidence="3 4">
    <name type="scientific">Coprinopsis cinerea (strain Okayama-7 / 130 / ATCC MYA-4618 / FGSC 9003)</name>
    <name type="common">Inky cap fungus</name>
    <name type="synonym">Hormographiella aspergillata</name>
    <dbReference type="NCBI Taxonomy" id="240176"/>
    <lineage>
        <taxon>Eukaryota</taxon>
        <taxon>Fungi</taxon>
        <taxon>Dikarya</taxon>
        <taxon>Basidiomycota</taxon>
        <taxon>Agaricomycotina</taxon>
        <taxon>Agaricomycetes</taxon>
        <taxon>Agaricomycetidae</taxon>
        <taxon>Agaricales</taxon>
        <taxon>Agaricineae</taxon>
        <taxon>Psathyrellaceae</taxon>
        <taxon>Coprinopsis</taxon>
    </lineage>
</organism>
<accession>A8PDY2</accession>
<gene>
    <name evidence="3" type="ORF">CC1G_09738</name>
</gene>
<dbReference type="EMBL" id="AACS02000007">
    <property type="protein sequence ID" value="EAU81096.2"/>
    <property type="molecule type" value="Genomic_DNA"/>
</dbReference>
<dbReference type="InParanoid" id="A8PDY2"/>
<evidence type="ECO:0000256" key="2">
    <source>
        <dbReference type="SAM" id="Phobius"/>
    </source>
</evidence>
<feature type="transmembrane region" description="Helical" evidence="2">
    <location>
        <begin position="38"/>
        <end position="57"/>
    </location>
</feature>
<name>A8PDY2_COPC7</name>
<dbReference type="HOGENOM" id="CLU_476484_0_0_1"/>
<feature type="compositionally biased region" description="Polar residues" evidence="1">
    <location>
        <begin position="418"/>
        <end position="438"/>
    </location>
</feature>
<feature type="compositionally biased region" description="Basic residues" evidence="1">
    <location>
        <begin position="388"/>
        <end position="399"/>
    </location>
</feature>
<keyword evidence="2" id="KW-0472">Membrane</keyword>
<feature type="compositionally biased region" description="Basic residues" evidence="1">
    <location>
        <begin position="334"/>
        <end position="343"/>
    </location>
</feature>
<sequence length="572" mass="64763">MEFPTTHWFRSDWTELPKFTRFNSASIDAYGHTRHDTAGASFVAFLSYFVFLILSYLRSVSLLSFSVSCACIRVSLHDLSAASDLEFGLRSLSSIQRLPGNQKAYEISTLKKRNPKAPKSSVEARINPLTGKAFEERTTRRQRQGQPLEYQELESDRALKRQIKEAKAKTTSGEDEEAAVEDLVDPGAETESEEESVPPTFQLGASQGPSFPGGFELPKAESVSYRRLDKLKTDVAELGFPSSLGTPNEPLYFEKHPFRSSYRVTESSATEGDFSDLSLEDLGKSVQSPAVPKPYSPLEASLSQREEGKELSPVKEENEVELPAGSDEVEGSFRSHKRDKGKQRATSEDRSSTSEPTTNTPSEPTTGESFVDFGNKSEEDIERLPERRTRRRKRTKKTSVLRETPKEKEQVNVPQPPVIQTATSVQREQKPSVSNFETPTHEKAPSISPLLQNHHKMEYEISMDPRVDHLTTQQLYKNPRVPQLWKASHLVLEDDTAAEVWAYIERMETMFEQASVVLDRHKKKALVDFVKKVDLKDQWSRLTQYRDGTYAQFKAEILSYYPGIKELQGRKP</sequence>
<reference evidence="3 4" key="1">
    <citation type="journal article" date="2010" name="Proc. Natl. Acad. Sci. U.S.A.">
        <title>Insights into evolution of multicellular fungi from the assembled chromosomes of the mushroom Coprinopsis cinerea (Coprinus cinereus).</title>
        <authorList>
            <person name="Stajich J.E."/>
            <person name="Wilke S.K."/>
            <person name="Ahren D."/>
            <person name="Au C.H."/>
            <person name="Birren B.W."/>
            <person name="Borodovsky M."/>
            <person name="Burns C."/>
            <person name="Canback B."/>
            <person name="Casselton L.A."/>
            <person name="Cheng C.K."/>
            <person name="Deng J."/>
            <person name="Dietrich F.S."/>
            <person name="Fargo D.C."/>
            <person name="Farman M.L."/>
            <person name="Gathman A.C."/>
            <person name="Goldberg J."/>
            <person name="Guigo R."/>
            <person name="Hoegger P.J."/>
            <person name="Hooker J.B."/>
            <person name="Huggins A."/>
            <person name="James T.Y."/>
            <person name="Kamada T."/>
            <person name="Kilaru S."/>
            <person name="Kodira C."/>
            <person name="Kues U."/>
            <person name="Kupfer D."/>
            <person name="Kwan H.S."/>
            <person name="Lomsadze A."/>
            <person name="Li W."/>
            <person name="Lilly W.W."/>
            <person name="Ma L.J."/>
            <person name="Mackey A.J."/>
            <person name="Manning G."/>
            <person name="Martin F."/>
            <person name="Muraguchi H."/>
            <person name="Natvig D.O."/>
            <person name="Palmerini H."/>
            <person name="Ramesh M.A."/>
            <person name="Rehmeyer C.J."/>
            <person name="Roe B.A."/>
            <person name="Shenoy N."/>
            <person name="Stanke M."/>
            <person name="Ter-Hovhannisyan V."/>
            <person name="Tunlid A."/>
            <person name="Velagapudi R."/>
            <person name="Vision T.J."/>
            <person name="Zeng Q."/>
            <person name="Zolan M.E."/>
            <person name="Pukkila P.J."/>
        </authorList>
    </citation>
    <scope>NUCLEOTIDE SEQUENCE [LARGE SCALE GENOMIC DNA]</scope>
    <source>
        <strain evidence="4">Okayama-7 / 130 / ATCC MYA-4618 / FGSC 9003</strain>
    </source>
</reference>
<feature type="compositionally biased region" description="Acidic residues" evidence="1">
    <location>
        <begin position="173"/>
        <end position="196"/>
    </location>
</feature>
<dbReference type="AlphaFoldDB" id="A8PDY2"/>
<keyword evidence="2" id="KW-0812">Transmembrane</keyword>